<name>A0A6C0HDP7_9ZZZZ</name>
<dbReference type="PANTHER" id="PTHR21197">
    <property type="entry name" value="UDP-GALACTOPYRANOSE MUTASE"/>
    <property type="match status" value="1"/>
</dbReference>
<dbReference type="PROSITE" id="PS51257">
    <property type="entry name" value="PROKAR_LIPOPROTEIN"/>
    <property type="match status" value="1"/>
</dbReference>
<dbReference type="GO" id="GO:0008767">
    <property type="term" value="F:UDP-galactopyranose mutase activity"/>
    <property type="evidence" value="ECO:0007669"/>
    <property type="project" value="InterPro"/>
</dbReference>
<evidence type="ECO:0000256" key="3">
    <source>
        <dbReference type="ARBA" id="ARBA00022630"/>
    </source>
</evidence>
<dbReference type="SUPFAM" id="SSF51971">
    <property type="entry name" value="Nucleotide-binding domain"/>
    <property type="match status" value="1"/>
</dbReference>
<dbReference type="InterPro" id="IPR004379">
    <property type="entry name" value="UDP-GALP_mutase"/>
</dbReference>
<proteinExistence type="inferred from homology"/>
<dbReference type="SUPFAM" id="SSF54373">
    <property type="entry name" value="FAD-linked reductases, C-terminal domain"/>
    <property type="match status" value="1"/>
</dbReference>
<comment type="cofactor">
    <cofactor evidence="1">
        <name>FAD</name>
        <dbReference type="ChEBI" id="CHEBI:57692"/>
    </cofactor>
</comment>
<reference evidence="7" key="1">
    <citation type="journal article" date="2020" name="Nature">
        <title>Giant virus diversity and host interactions through global metagenomics.</title>
        <authorList>
            <person name="Schulz F."/>
            <person name="Roux S."/>
            <person name="Paez-Espino D."/>
            <person name="Jungbluth S."/>
            <person name="Walsh D.A."/>
            <person name="Denef V.J."/>
            <person name="McMahon K.D."/>
            <person name="Konstantinidis K.T."/>
            <person name="Eloe-Fadrosh E.A."/>
            <person name="Kyrpides N.C."/>
            <person name="Woyke T."/>
        </authorList>
    </citation>
    <scope>NUCLEOTIDE SEQUENCE</scope>
    <source>
        <strain evidence="7">GVMAG-M-3300023179-92</strain>
    </source>
</reference>
<evidence type="ECO:0000259" key="6">
    <source>
        <dbReference type="Pfam" id="PF03275"/>
    </source>
</evidence>
<keyword evidence="5" id="KW-0413">Isomerase</keyword>
<evidence type="ECO:0000256" key="5">
    <source>
        <dbReference type="ARBA" id="ARBA00023235"/>
    </source>
</evidence>
<sequence>MIEINKYDVIIVGAGLSGCVMAERFANIKNKKVLIIEKREHIGGNCYDYIDENGILINKYGAHLFHTNDEEVWEYINKFSKWVRWEHEVKCIVDNKIIPLPINITSINMMFNLHIKNEKEMDEWLEQNKIRYDKITNGEESVKSRFGEQIYEKIFKYYTYKQWNKYPNELNEEVLSRIPLRNNFDTRYFNDRYQVLPEKGYTNFFNQLIDNKNIDIVFNIDFETIKNNISEKKIVIYTGPIDFYFNDKNMEKLEYRSINFIIERYKNTNYYQSNSVINYPSIDIDYTRIVEYKHFLNQKSAHTTIVKEISTDKGDPYYPVLNQKNLTLYNKYKMLAEDEMKNKNIHFLGRLANYKYFNMDQAIKNSLEYFNNNFNL</sequence>
<dbReference type="GO" id="GO:0050660">
    <property type="term" value="F:flavin adenine dinucleotide binding"/>
    <property type="evidence" value="ECO:0007669"/>
    <property type="project" value="TreeGrafter"/>
</dbReference>
<dbReference type="AlphaFoldDB" id="A0A6C0HDP7"/>
<accession>A0A6C0HDP7</accession>
<dbReference type="PANTHER" id="PTHR21197:SF0">
    <property type="entry name" value="UDP-GALACTOPYRANOSE MUTASE"/>
    <property type="match status" value="1"/>
</dbReference>
<feature type="domain" description="UDP-galactopyranose mutase C-terminal" evidence="6">
    <location>
        <begin position="153"/>
        <end position="356"/>
    </location>
</feature>
<keyword evidence="3" id="KW-0285">Flavoprotein</keyword>
<comment type="similarity">
    <text evidence="2">Belongs to the UDP-galactopyranose/dTDP-fucopyranose mutase family.</text>
</comment>
<dbReference type="EMBL" id="MN739934">
    <property type="protein sequence ID" value="QHT78510.1"/>
    <property type="molecule type" value="Genomic_DNA"/>
</dbReference>
<dbReference type="InterPro" id="IPR015899">
    <property type="entry name" value="UDP-GalPyranose_mutase_C"/>
</dbReference>
<dbReference type="NCBIfam" id="TIGR00031">
    <property type="entry name" value="UDP-GALP_mutase"/>
    <property type="match status" value="1"/>
</dbReference>
<organism evidence="7">
    <name type="scientific">viral metagenome</name>
    <dbReference type="NCBI Taxonomy" id="1070528"/>
    <lineage>
        <taxon>unclassified sequences</taxon>
        <taxon>metagenomes</taxon>
        <taxon>organismal metagenomes</taxon>
    </lineage>
</organism>
<protein>
    <recommendedName>
        <fullName evidence="6">UDP-galactopyranose mutase C-terminal domain-containing protein</fullName>
    </recommendedName>
</protein>
<keyword evidence="4" id="KW-0274">FAD</keyword>
<dbReference type="Pfam" id="PF03275">
    <property type="entry name" value="GLF"/>
    <property type="match status" value="1"/>
</dbReference>
<evidence type="ECO:0000256" key="2">
    <source>
        <dbReference type="ARBA" id="ARBA00009321"/>
    </source>
</evidence>
<dbReference type="Gene3D" id="3.40.50.720">
    <property type="entry name" value="NAD(P)-binding Rossmann-like Domain"/>
    <property type="match status" value="3"/>
</dbReference>
<evidence type="ECO:0000313" key="7">
    <source>
        <dbReference type="EMBL" id="QHT78510.1"/>
    </source>
</evidence>
<evidence type="ECO:0000256" key="1">
    <source>
        <dbReference type="ARBA" id="ARBA00001974"/>
    </source>
</evidence>
<dbReference type="Pfam" id="PF13450">
    <property type="entry name" value="NAD_binding_8"/>
    <property type="match status" value="1"/>
</dbReference>
<evidence type="ECO:0000256" key="4">
    <source>
        <dbReference type="ARBA" id="ARBA00022827"/>
    </source>
</evidence>